<dbReference type="EMBL" id="CAKOFQ010007088">
    <property type="protein sequence ID" value="CAH1990436.1"/>
    <property type="molecule type" value="Genomic_DNA"/>
</dbReference>
<protein>
    <submittedName>
        <fullName evidence="1">Uncharacterized protein</fullName>
    </submittedName>
</protein>
<organism evidence="1 2">
    <name type="scientific">Acanthoscelides obtectus</name>
    <name type="common">Bean weevil</name>
    <name type="synonym">Bruchus obtectus</name>
    <dbReference type="NCBI Taxonomy" id="200917"/>
    <lineage>
        <taxon>Eukaryota</taxon>
        <taxon>Metazoa</taxon>
        <taxon>Ecdysozoa</taxon>
        <taxon>Arthropoda</taxon>
        <taxon>Hexapoda</taxon>
        <taxon>Insecta</taxon>
        <taxon>Pterygota</taxon>
        <taxon>Neoptera</taxon>
        <taxon>Endopterygota</taxon>
        <taxon>Coleoptera</taxon>
        <taxon>Polyphaga</taxon>
        <taxon>Cucujiformia</taxon>
        <taxon>Chrysomeloidea</taxon>
        <taxon>Chrysomelidae</taxon>
        <taxon>Bruchinae</taxon>
        <taxon>Bruchini</taxon>
        <taxon>Acanthoscelides</taxon>
    </lineage>
</organism>
<evidence type="ECO:0000313" key="1">
    <source>
        <dbReference type="EMBL" id="CAH1990436.1"/>
    </source>
</evidence>
<comment type="caution">
    <text evidence="1">The sequence shown here is derived from an EMBL/GenBank/DDBJ whole genome shotgun (WGS) entry which is preliminary data.</text>
</comment>
<dbReference type="AlphaFoldDB" id="A0A9P0L7X8"/>
<accession>A0A9P0L7X8</accession>
<dbReference type="OrthoDB" id="6690766at2759"/>
<proteinExistence type="predicted"/>
<evidence type="ECO:0000313" key="2">
    <source>
        <dbReference type="Proteomes" id="UP001152888"/>
    </source>
</evidence>
<sequence>MSDNKTQTRGVGAGKGRGFTARPYYIVAARYSTHMHQSLGNRRRRGMSTRTQLHAELYSVKLFF</sequence>
<name>A0A9P0L7X8_ACAOB</name>
<dbReference type="Proteomes" id="UP001152888">
    <property type="component" value="Unassembled WGS sequence"/>
</dbReference>
<gene>
    <name evidence="1" type="ORF">ACAOBT_LOCUS19663</name>
</gene>
<keyword evidence="2" id="KW-1185">Reference proteome</keyword>
<reference evidence="1" key="1">
    <citation type="submission" date="2022-03" db="EMBL/GenBank/DDBJ databases">
        <authorList>
            <person name="Sayadi A."/>
        </authorList>
    </citation>
    <scope>NUCLEOTIDE SEQUENCE</scope>
</reference>